<dbReference type="Proteomes" id="UP001549291">
    <property type="component" value="Unassembled WGS sequence"/>
</dbReference>
<dbReference type="RefSeq" id="WP_144038018.1">
    <property type="nucleotide sequence ID" value="NZ_BJNK01000043.1"/>
</dbReference>
<sequence>MINTPVVFVARAAAGFRSRTLIGAIGSVPNFSTAQPSMSFGANRQRTAEKHVIKHGNGRNAYGYQSKKRM</sequence>
<name>A0ABV2S3I7_BRAJP</name>
<evidence type="ECO:0000313" key="1">
    <source>
        <dbReference type="EMBL" id="MET4723758.1"/>
    </source>
</evidence>
<protein>
    <submittedName>
        <fullName evidence="1">Uncharacterized protein</fullName>
    </submittedName>
</protein>
<accession>A0ABV2S3I7</accession>
<reference evidence="1 2" key="1">
    <citation type="submission" date="2024-06" db="EMBL/GenBank/DDBJ databases">
        <title>Genomic Encyclopedia of Type Strains, Phase V (KMG-V): Genome sequencing to study the core and pangenomes of soil and plant-associated prokaryotes.</title>
        <authorList>
            <person name="Whitman W."/>
        </authorList>
    </citation>
    <scope>NUCLEOTIDE SEQUENCE [LARGE SCALE GENOMIC DNA]</scope>
    <source>
        <strain evidence="1 2">USDA 160</strain>
    </source>
</reference>
<proteinExistence type="predicted"/>
<organism evidence="1 2">
    <name type="scientific">Bradyrhizobium japonicum</name>
    <dbReference type="NCBI Taxonomy" id="375"/>
    <lineage>
        <taxon>Bacteria</taxon>
        <taxon>Pseudomonadati</taxon>
        <taxon>Pseudomonadota</taxon>
        <taxon>Alphaproteobacteria</taxon>
        <taxon>Hyphomicrobiales</taxon>
        <taxon>Nitrobacteraceae</taxon>
        <taxon>Bradyrhizobium</taxon>
    </lineage>
</organism>
<dbReference type="GeneID" id="64068066"/>
<gene>
    <name evidence="1" type="ORF">ABIF63_007864</name>
</gene>
<comment type="caution">
    <text evidence="1">The sequence shown here is derived from an EMBL/GenBank/DDBJ whole genome shotgun (WGS) entry which is preliminary data.</text>
</comment>
<dbReference type="EMBL" id="JBEPTQ010000002">
    <property type="protein sequence ID" value="MET4723758.1"/>
    <property type="molecule type" value="Genomic_DNA"/>
</dbReference>
<keyword evidence="2" id="KW-1185">Reference proteome</keyword>
<evidence type="ECO:0000313" key="2">
    <source>
        <dbReference type="Proteomes" id="UP001549291"/>
    </source>
</evidence>